<dbReference type="Proteomes" id="UP001243717">
    <property type="component" value="Unassembled WGS sequence"/>
</dbReference>
<organism evidence="6 7">
    <name type="scientific">Thalassobacterium sedimentorum</name>
    <dbReference type="NCBI Taxonomy" id="3041258"/>
    <lineage>
        <taxon>Bacteria</taxon>
        <taxon>Pseudomonadati</taxon>
        <taxon>Verrucomicrobiota</taxon>
        <taxon>Opitutia</taxon>
        <taxon>Puniceicoccales</taxon>
        <taxon>Coraliomargaritaceae</taxon>
        <taxon>Thalassobacterium</taxon>
    </lineage>
</organism>
<name>A0ABU1AKF6_9BACT</name>
<proteinExistence type="inferred from homology"/>
<dbReference type="PANTHER" id="PTHR11606">
    <property type="entry name" value="GLUTAMATE DEHYDROGENASE"/>
    <property type="match status" value="1"/>
</dbReference>
<dbReference type="RefSeq" id="WP_308985756.1">
    <property type="nucleotide sequence ID" value="NZ_JARXIC010000021.1"/>
</dbReference>
<evidence type="ECO:0000256" key="4">
    <source>
        <dbReference type="RuleBase" id="RU004417"/>
    </source>
</evidence>
<dbReference type="PIRSF" id="PIRSF000185">
    <property type="entry name" value="Glu_DH"/>
    <property type="match status" value="1"/>
</dbReference>
<dbReference type="PROSITE" id="PS00074">
    <property type="entry name" value="GLFV_DEHYDROGENASE"/>
    <property type="match status" value="1"/>
</dbReference>
<comment type="similarity">
    <text evidence="1 3 4">Belongs to the Glu/Leu/Phe/Val dehydrogenases family.</text>
</comment>
<dbReference type="CDD" id="cd01076">
    <property type="entry name" value="NAD_bind_1_Glu_DH"/>
    <property type="match status" value="1"/>
</dbReference>
<dbReference type="Gene3D" id="3.40.50.10860">
    <property type="entry name" value="Leucine Dehydrogenase, chain A, domain 1"/>
    <property type="match status" value="1"/>
</dbReference>
<feature type="domain" description="Glutamate/phenylalanine/leucine/valine/L-tryptophan dehydrogenase C-terminal" evidence="5">
    <location>
        <begin position="184"/>
        <end position="428"/>
    </location>
</feature>
<dbReference type="PANTHER" id="PTHR11606:SF13">
    <property type="entry name" value="GLUTAMATE DEHYDROGENASE 1, MITOCHONDRIAL"/>
    <property type="match status" value="1"/>
</dbReference>
<evidence type="ECO:0000256" key="2">
    <source>
        <dbReference type="ARBA" id="ARBA00023002"/>
    </source>
</evidence>
<sequence length="436" mass="48052">MSSQPTDLFEMALARLNDAAKYCDANEETLKRLRHPMSIHQVSIPVRMDNGELEIFDGYRVRHNDVLGPTKGGLRYHPQVDLSEVKALSFWMTCKCAAVGLPFGGAKGGIAVNPKKLSRLELERLSRGFIEQMSGLIGPDIDIPAPDVYTNPTIMGWMMDEYSRIHQRKIPAMITGKPVPLGGSLGRDDATGRGAYYCIKEMEALEGWNPTEIKVAIQGLGNAGQHVARLLHQDGYKIVAVSDSGGALYCPEGLDIPKVIEAKNTHRSLEGLYCKCSVSESMPCDNVGTRSITNAELLELEVDVLIPAAMENQLTVENAERIQAAYIVEVANGPTTPEADSILNNRGCIIIPDVLANSGGVIVSYFEWLQNRSGDYWSVEDVQEKLKSRITDAFKKIHAVKVDKDTNFRTAAYVRAVDRINSAIEAQGTYSYFKNQ</sequence>
<dbReference type="Pfam" id="PF00208">
    <property type="entry name" value="ELFV_dehydrog"/>
    <property type="match status" value="1"/>
</dbReference>
<reference evidence="6 7" key="1">
    <citation type="submission" date="2023-04" db="EMBL/GenBank/DDBJ databases">
        <title>A novel bacteria isolated from coastal sediment.</title>
        <authorList>
            <person name="Liu X.-J."/>
            <person name="Du Z.-J."/>
        </authorList>
    </citation>
    <scope>NUCLEOTIDE SEQUENCE [LARGE SCALE GENOMIC DNA]</scope>
    <source>
        <strain evidence="6 7">SDUM461004</strain>
    </source>
</reference>
<dbReference type="SUPFAM" id="SSF51735">
    <property type="entry name" value="NAD(P)-binding Rossmann-fold domains"/>
    <property type="match status" value="1"/>
</dbReference>
<dbReference type="GO" id="GO:0016491">
    <property type="term" value="F:oxidoreductase activity"/>
    <property type="evidence" value="ECO:0007669"/>
    <property type="project" value="UniProtKB-KW"/>
</dbReference>
<evidence type="ECO:0000259" key="5">
    <source>
        <dbReference type="SMART" id="SM00839"/>
    </source>
</evidence>
<dbReference type="SMART" id="SM00839">
    <property type="entry name" value="ELFV_dehydrog"/>
    <property type="match status" value="1"/>
</dbReference>
<evidence type="ECO:0000313" key="7">
    <source>
        <dbReference type="Proteomes" id="UP001243717"/>
    </source>
</evidence>
<evidence type="ECO:0000256" key="1">
    <source>
        <dbReference type="ARBA" id="ARBA00006382"/>
    </source>
</evidence>
<dbReference type="InterPro" id="IPR036291">
    <property type="entry name" value="NAD(P)-bd_dom_sf"/>
</dbReference>
<dbReference type="InterPro" id="IPR033922">
    <property type="entry name" value="NAD_bind_Glu_DH"/>
</dbReference>
<accession>A0ABU1AKF6</accession>
<comment type="caution">
    <text evidence="6">The sequence shown here is derived from an EMBL/GenBank/DDBJ whole genome shotgun (WGS) entry which is preliminary data.</text>
</comment>
<dbReference type="InterPro" id="IPR046346">
    <property type="entry name" value="Aminoacid_DH-like_N_sf"/>
</dbReference>
<dbReference type="InterPro" id="IPR033524">
    <property type="entry name" value="Glu/Leu/Phe/Val_DH_AS"/>
</dbReference>
<dbReference type="Pfam" id="PF02812">
    <property type="entry name" value="ELFV_dehydrog_N"/>
    <property type="match status" value="1"/>
</dbReference>
<dbReference type="SUPFAM" id="SSF53223">
    <property type="entry name" value="Aminoacid dehydrogenase-like, N-terminal domain"/>
    <property type="match status" value="1"/>
</dbReference>
<dbReference type="InterPro" id="IPR006096">
    <property type="entry name" value="Glu/Leu/Phe/Val/Trp_DH_C"/>
</dbReference>
<protein>
    <recommendedName>
        <fullName evidence="3">Glutamate dehydrogenase</fullName>
    </recommendedName>
</protein>
<keyword evidence="7" id="KW-1185">Reference proteome</keyword>
<gene>
    <name evidence="6" type="ORF">QEH59_12745</name>
</gene>
<dbReference type="PRINTS" id="PR00082">
    <property type="entry name" value="GLFDHDRGNASE"/>
</dbReference>
<dbReference type="InterPro" id="IPR014362">
    <property type="entry name" value="Glu_DH"/>
</dbReference>
<evidence type="ECO:0000256" key="3">
    <source>
        <dbReference type="PIRNR" id="PIRNR000185"/>
    </source>
</evidence>
<keyword evidence="2 3" id="KW-0560">Oxidoreductase</keyword>
<evidence type="ECO:0000313" key="6">
    <source>
        <dbReference type="EMBL" id="MDQ8195300.1"/>
    </source>
</evidence>
<dbReference type="InterPro" id="IPR006095">
    <property type="entry name" value="Glu/Leu/Phe/Val/Trp_DH"/>
</dbReference>
<dbReference type="InterPro" id="IPR006097">
    <property type="entry name" value="Glu/Leu/Phe/Val/Trp_DH_dimer"/>
</dbReference>
<dbReference type="EMBL" id="JARXIC010000021">
    <property type="protein sequence ID" value="MDQ8195300.1"/>
    <property type="molecule type" value="Genomic_DNA"/>
</dbReference>
<dbReference type="Gene3D" id="3.40.50.720">
    <property type="entry name" value="NAD(P)-binding Rossmann-like Domain"/>
    <property type="match status" value="1"/>
</dbReference>